<protein>
    <submittedName>
        <fullName evidence="1">Uncharacterized protein</fullName>
    </submittedName>
</protein>
<dbReference type="KEGG" id="vg:918364"/>
<keyword evidence="2" id="KW-1185">Reference proteome</keyword>
<name>Q84657_PBCV1</name>
<organism evidence="1 2">
    <name type="scientific">Paramecium bursaria Chlorella virus 1</name>
    <name type="common">PBCV-1</name>
    <dbReference type="NCBI Taxonomy" id="10506"/>
    <lineage>
        <taxon>Viruses</taxon>
        <taxon>Varidnaviria</taxon>
        <taxon>Bamfordvirae</taxon>
        <taxon>Nucleocytoviricota</taxon>
        <taxon>Megaviricetes</taxon>
        <taxon>Algavirales</taxon>
        <taxon>Phycodnaviridae</taxon>
        <taxon>Chlorovirus</taxon>
        <taxon>Chlorovirus vanettense</taxon>
    </lineage>
</organism>
<reference evidence="1 2" key="4">
    <citation type="journal article" date="1996" name="Virology">
        <title>Analysis of 76 kb of the chlorella virus PBCV-1 330-kb genome: map positions 182 to 258.</title>
        <authorList>
            <person name="Kutish G.F."/>
            <person name="Li Y."/>
            <person name="Lu Z."/>
            <person name="Furuta M."/>
            <person name="Rock D.L."/>
            <person name="Van Etten J.L."/>
        </authorList>
    </citation>
    <scope>NUCLEOTIDE SEQUENCE [LARGE SCALE GENOMIC DNA]</scope>
</reference>
<accession>Q84657</accession>
<reference evidence="1 2" key="8">
    <citation type="journal article" date="2010" name="J. Virol.">
        <title>Microarray analysis of Paramecium bursaria chlorella virus 1 transcription.</title>
        <authorList>
            <person name="Yanai-Balser G.M."/>
            <person name="Duncan G.A."/>
            <person name="Eudy J.D."/>
            <person name="Wang D."/>
            <person name="Li X."/>
            <person name="Agarkova I.V."/>
            <person name="Dunigan D.D."/>
            <person name="Van Etten J.L."/>
        </authorList>
    </citation>
    <scope>NUCLEOTIDE SEQUENCE [LARGE SCALE GENOMIC DNA]</scope>
</reference>
<reference evidence="1 2" key="3">
    <citation type="journal article" date="1996" name="Virology">
        <title>Analysis of 94 kb of the chlorella virus PBCV-1 330-kb genome: map positions 88 to 182.</title>
        <authorList>
            <person name="Lu Z."/>
            <person name="Li Y."/>
            <person name="Que Q."/>
            <person name="Kutish G.F."/>
            <person name="Rock D.L."/>
            <person name="Van Etten J.L."/>
        </authorList>
    </citation>
    <scope>NUCLEOTIDE SEQUENCE [LARGE SCALE GENOMIC DNA]</scope>
</reference>
<reference evidence="1 2" key="5">
    <citation type="journal article" date="1997" name="Virology">
        <title>Analysis of 74 kb of DNA located at the right end of the 330-kb chlorella virus PBCV-1 genome.</title>
        <authorList>
            <person name="Li Y."/>
            <person name="Lu Z."/>
            <person name="Sun L."/>
            <person name="Ropp S."/>
            <person name="Kutish G.F."/>
            <person name="Rock D.L."/>
            <person name="Van Etten J.L."/>
        </authorList>
    </citation>
    <scope>NUCLEOTIDE SEQUENCE [LARGE SCALE GENOMIC DNA]</scope>
</reference>
<gene>
    <name evidence="1" type="primary">a343R</name>
</gene>
<dbReference type="PIR" id="T17843">
    <property type="entry name" value="T17843"/>
</dbReference>
<reference evidence="1 2" key="7">
    <citation type="journal article" date="2000" name="Virology">
        <title>Characterization of a beta-1,3-glucanase encoded by chlorella virus PBCV-1.</title>
        <authorList>
            <person name="Sun L."/>
            <person name="Gurnon J.R."/>
            <person name="Adams B.J."/>
            <person name="Graves M.V."/>
            <person name="Van Etten J.L."/>
        </authorList>
    </citation>
    <scope>NUCLEOTIDE SEQUENCE [LARGE SCALE GENOMIC DNA]</scope>
</reference>
<dbReference type="Proteomes" id="UP000000862">
    <property type="component" value="Segment"/>
</dbReference>
<reference evidence="1 2" key="2">
    <citation type="journal article" date="1995" name="Virology">
        <title>Analysis of 43 kb of the Chlorella virus PBCV-1 330-kb genome: map positions 45 to 88.</title>
        <authorList>
            <person name="Li Y."/>
            <person name="Lu Z."/>
            <person name="Burbank D.E."/>
            <person name="Kutish G.F."/>
            <person name="Rock D.L."/>
            <person name="Van Etten J.L."/>
        </authorList>
    </citation>
    <scope>NUCLEOTIDE SEQUENCE [LARGE SCALE GENOMIC DNA]</scope>
</reference>
<reference evidence="1 2" key="6">
    <citation type="journal article" date="1999" name="Virology">
        <title>Chlorella virus PBCV-1 encodes a functional homospermidine synthase.</title>
        <authorList>
            <person name="Kaiser A."/>
            <person name="Vollmert M."/>
            <person name="Tholl D."/>
            <person name="Graves M.V."/>
            <person name="Gurnon J.R."/>
            <person name="Xing W."/>
            <person name="Lisec A.D."/>
            <person name="Nickerson K.W."/>
            <person name="Van Etten J.L."/>
        </authorList>
    </citation>
    <scope>NUCLEOTIDE SEQUENCE [LARGE SCALE GENOMIC DNA]</scope>
</reference>
<evidence type="ECO:0000313" key="2">
    <source>
        <dbReference type="Proteomes" id="UP000000862"/>
    </source>
</evidence>
<proteinExistence type="predicted"/>
<sequence length="86" mass="10111">MHLGLLGQNCLLFLHLVYMRGLDQHVWHVCFLVEVPRRSLVQWESPSYPRDLCSKCLRIVRGWSFQVRIQGAFLHLAEQRLLLPGE</sequence>
<dbReference type="RefSeq" id="NP_048700.1">
    <property type="nucleotide sequence ID" value="NC_000852.5"/>
</dbReference>
<dbReference type="EMBL" id="JF411744">
    <property type="protein sequence ID" value="AAC96711.1"/>
    <property type="molecule type" value="Genomic_DNA"/>
</dbReference>
<reference evidence="1 2" key="1">
    <citation type="journal article" date="1995" name="Virology">
        <title>Analysis of 45 kb of DNA located at the left end of the chlorella virus PBCV-1 genome.</title>
        <authorList>
            <person name="Lu Z."/>
            <person name="Li Y."/>
            <person name="Zhang Y."/>
            <person name="Kutish G.F."/>
            <person name="Rock D.L."/>
            <person name="Van Etten J.L."/>
        </authorList>
    </citation>
    <scope>NUCLEOTIDE SEQUENCE [LARGE SCALE GENOMIC DNA]</scope>
</reference>
<dbReference type="GeneID" id="918364"/>
<evidence type="ECO:0000313" key="1">
    <source>
        <dbReference type="EMBL" id="AAC96711.1"/>
    </source>
</evidence>
<organismHost>
    <name type="scientific">Chlorella</name>
    <dbReference type="NCBI Taxonomy" id="3071"/>
</organismHost>